<comment type="caution">
    <text evidence="1">The sequence shown here is derived from an EMBL/GenBank/DDBJ whole genome shotgun (WGS) entry which is preliminary data.</text>
</comment>
<reference evidence="1 2" key="1">
    <citation type="submission" date="2018-03" db="EMBL/GenBank/DDBJ databases">
        <title>Genomes of Pezizomycetes fungi and the evolution of truffles.</title>
        <authorList>
            <person name="Murat C."/>
            <person name="Payen T."/>
            <person name="Noel B."/>
            <person name="Kuo A."/>
            <person name="Martin F.M."/>
        </authorList>
    </citation>
    <scope>NUCLEOTIDE SEQUENCE [LARGE SCALE GENOMIC DNA]</scope>
    <source>
        <strain evidence="1">091103-1</strain>
    </source>
</reference>
<evidence type="ECO:0000313" key="1">
    <source>
        <dbReference type="EMBL" id="PWW80662.1"/>
    </source>
</evidence>
<feature type="non-terminal residue" evidence="1">
    <location>
        <position position="1"/>
    </location>
</feature>
<dbReference type="EMBL" id="PYWC01000002">
    <property type="protein sequence ID" value="PWW80662.1"/>
    <property type="molecule type" value="Genomic_DNA"/>
</dbReference>
<gene>
    <name evidence="1" type="ORF">C7212DRAFT_308760</name>
</gene>
<sequence length="70" mass="7757">NEGSSPVHSRTICCSGILCCATAVQYCFEQCAVPTCCRTHLGGQFQQIETIIPRVINYEVRTSSIMIIKF</sequence>
<accession>A0A317T1V4</accession>
<name>A0A317T1V4_9PEZI</name>
<dbReference type="AlphaFoldDB" id="A0A317T1V4"/>
<dbReference type="Proteomes" id="UP000246991">
    <property type="component" value="Unassembled WGS sequence"/>
</dbReference>
<organism evidence="1 2">
    <name type="scientific">Tuber magnatum</name>
    <name type="common">white Piedmont truffle</name>
    <dbReference type="NCBI Taxonomy" id="42249"/>
    <lineage>
        <taxon>Eukaryota</taxon>
        <taxon>Fungi</taxon>
        <taxon>Dikarya</taxon>
        <taxon>Ascomycota</taxon>
        <taxon>Pezizomycotina</taxon>
        <taxon>Pezizomycetes</taxon>
        <taxon>Pezizales</taxon>
        <taxon>Tuberaceae</taxon>
        <taxon>Tuber</taxon>
    </lineage>
</organism>
<protein>
    <submittedName>
        <fullName evidence="1">Uncharacterized protein</fullName>
    </submittedName>
</protein>
<proteinExistence type="predicted"/>
<evidence type="ECO:0000313" key="2">
    <source>
        <dbReference type="Proteomes" id="UP000246991"/>
    </source>
</evidence>
<keyword evidence="2" id="KW-1185">Reference proteome</keyword>